<name>A0AAF3EKI8_9BILA</name>
<proteinExistence type="predicted"/>
<reference evidence="2" key="1">
    <citation type="submission" date="2024-02" db="UniProtKB">
        <authorList>
            <consortium name="WormBaseParasite"/>
        </authorList>
    </citation>
    <scope>IDENTIFICATION</scope>
</reference>
<accession>A0AAF3EKI8</accession>
<keyword evidence="1" id="KW-1185">Reference proteome</keyword>
<dbReference type="Proteomes" id="UP000887575">
    <property type="component" value="Unassembled WGS sequence"/>
</dbReference>
<evidence type="ECO:0000313" key="1">
    <source>
        <dbReference type="Proteomes" id="UP000887575"/>
    </source>
</evidence>
<protein>
    <submittedName>
        <fullName evidence="2">Uncharacterized protein</fullName>
    </submittedName>
</protein>
<sequence length="103" mass="11676">MAKQFDEAEQQDKQNGLQFHANSAGLNLGLDANIVLENRIECYWAAYEAYWRSAAFNSEDTRMPVATRAQKRKREPEPTEIQGKFGGTQFGIIGYENAVCTNR</sequence>
<dbReference type="AlphaFoldDB" id="A0AAF3EKI8"/>
<organism evidence="1 2">
    <name type="scientific">Mesorhabditis belari</name>
    <dbReference type="NCBI Taxonomy" id="2138241"/>
    <lineage>
        <taxon>Eukaryota</taxon>
        <taxon>Metazoa</taxon>
        <taxon>Ecdysozoa</taxon>
        <taxon>Nematoda</taxon>
        <taxon>Chromadorea</taxon>
        <taxon>Rhabditida</taxon>
        <taxon>Rhabditina</taxon>
        <taxon>Rhabditomorpha</taxon>
        <taxon>Rhabditoidea</taxon>
        <taxon>Rhabditidae</taxon>
        <taxon>Mesorhabditinae</taxon>
        <taxon>Mesorhabditis</taxon>
    </lineage>
</organism>
<evidence type="ECO:0000313" key="2">
    <source>
        <dbReference type="WBParaSite" id="MBELARI_LOCUS14552"/>
    </source>
</evidence>
<dbReference type="WBParaSite" id="MBELARI_LOCUS14552">
    <property type="protein sequence ID" value="MBELARI_LOCUS14552"/>
    <property type="gene ID" value="MBELARI_LOCUS14552"/>
</dbReference>